<proteinExistence type="inferred from homology"/>
<dbReference type="Pfam" id="PF00085">
    <property type="entry name" value="Thioredoxin"/>
    <property type="match status" value="1"/>
</dbReference>
<dbReference type="InterPro" id="IPR036249">
    <property type="entry name" value="Thioredoxin-like_sf"/>
</dbReference>
<comment type="similarity">
    <text evidence="6">Belongs to the thioredoxin family. Plant M-type subfamily.</text>
</comment>
<dbReference type="GO" id="GO:0015035">
    <property type="term" value="F:protein-disulfide reductase activity"/>
    <property type="evidence" value="ECO:0007669"/>
    <property type="project" value="InterPro"/>
</dbReference>
<evidence type="ECO:0000256" key="5">
    <source>
        <dbReference type="ARBA" id="ARBA00023284"/>
    </source>
</evidence>
<sequence length="184" mass="20216">MSVKNCFQVRTVATGRGGGGGDVKLHHQNHPFCLKEIKLHLPTCSSSSSSSRISLCFAHSFNRRSRNIICKAREAVDEVTHCSWNNLVIASEMPVLVEFWAPSCGPCRMIAPVVEELAGEYGGKIQCYKLNTDDWPNIATQYGIQSVPTVLFFMDGESKESIIGAVPKSTLTSTIEKYLNTSTT</sequence>
<keyword evidence="5" id="KW-0676">Redox-active center</keyword>
<name>A0A7J7HSE1_CAMSI</name>
<evidence type="ECO:0000256" key="3">
    <source>
        <dbReference type="ARBA" id="ARBA00022982"/>
    </source>
</evidence>
<dbReference type="Gene3D" id="3.40.30.10">
    <property type="entry name" value="Glutaredoxin"/>
    <property type="match status" value="1"/>
</dbReference>
<keyword evidence="9" id="KW-1185">Reference proteome</keyword>
<reference evidence="8 9" key="2">
    <citation type="submission" date="2020-07" db="EMBL/GenBank/DDBJ databases">
        <title>Genome assembly of wild tea tree DASZ reveals pedigree and selection history of tea varieties.</title>
        <authorList>
            <person name="Zhang W."/>
        </authorList>
    </citation>
    <scope>NUCLEOTIDE SEQUENCE [LARGE SCALE GENOMIC DNA]</scope>
    <source>
        <strain evidence="9">cv. G240</strain>
        <tissue evidence="8">Leaf</tissue>
    </source>
</reference>
<evidence type="ECO:0000313" key="8">
    <source>
        <dbReference type="EMBL" id="KAF5955141.1"/>
    </source>
</evidence>
<dbReference type="InterPro" id="IPR013766">
    <property type="entry name" value="Thioredoxin_domain"/>
</dbReference>
<dbReference type="PANTHER" id="PTHR45663:SF42">
    <property type="entry name" value="THIOREDOXIN M5, CHLOROPLASTIC"/>
    <property type="match status" value="1"/>
</dbReference>
<reference evidence="9" key="1">
    <citation type="journal article" date="2020" name="Nat. Commun.">
        <title>Genome assembly of wild tea tree DASZ reveals pedigree and selection history of tea varieties.</title>
        <authorList>
            <person name="Zhang W."/>
            <person name="Zhang Y."/>
            <person name="Qiu H."/>
            <person name="Guo Y."/>
            <person name="Wan H."/>
            <person name="Zhang X."/>
            <person name="Scossa F."/>
            <person name="Alseekh S."/>
            <person name="Zhang Q."/>
            <person name="Wang P."/>
            <person name="Xu L."/>
            <person name="Schmidt M.H."/>
            <person name="Jia X."/>
            <person name="Li D."/>
            <person name="Zhu A."/>
            <person name="Guo F."/>
            <person name="Chen W."/>
            <person name="Ni D."/>
            <person name="Usadel B."/>
            <person name="Fernie A.R."/>
            <person name="Wen W."/>
        </authorList>
    </citation>
    <scope>NUCLEOTIDE SEQUENCE [LARGE SCALE GENOMIC DNA]</scope>
    <source>
        <strain evidence="9">cv. G240</strain>
    </source>
</reference>
<keyword evidence="3" id="KW-0249">Electron transport</keyword>
<dbReference type="InterPro" id="IPR005746">
    <property type="entry name" value="Thioredoxin"/>
</dbReference>
<evidence type="ECO:0000259" key="7">
    <source>
        <dbReference type="PROSITE" id="PS51352"/>
    </source>
</evidence>
<dbReference type="Proteomes" id="UP000593564">
    <property type="component" value="Unassembled WGS sequence"/>
</dbReference>
<evidence type="ECO:0000256" key="2">
    <source>
        <dbReference type="ARBA" id="ARBA00022946"/>
    </source>
</evidence>
<dbReference type="NCBIfam" id="TIGR01068">
    <property type="entry name" value="thioredoxin"/>
    <property type="match status" value="1"/>
</dbReference>
<protein>
    <recommendedName>
        <fullName evidence="7">Thioredoxin domain-containing protein</fullName>
    </recommendedName>
</protein>
<evidence type="ECO:0000256" key="6">
    <source>
        <dbReference type="ARBA" id="ARBA00038056"/>
    </source>
</evidence>
<dbReference type="EMBL" id="JACBKZ010000003">
    <property type="protein sequence ID" value="KAF5955141.1"/>
    <property type="molecule type" value="Genomic_DNA"/>
</dbReference>
<keyword evidence="2" id="KW-0809">Transit peptide</keyword>
<evidence type="ECO:0000313" key="9">
    <source>
        <dbReference type="Proteomes" id="UP000593564"/>
    </source>
</evidence>
<dbReference type="PANTHER" id="PTHR45663">
    <property type="entry name" value="GEO12009P1"/>
    <property type="match status" value="1"/>
</dbReference>
<dbReference type="SUPFAM" id="SSF52833">
    <property type="entry name" value="Thioredoxin-like"/>
    <property type="match status" value="1"/>
</dbReference>
<keyword evidence="1" id="KW-0813">Transport</keyword>
<dbReference type="GO" id="GO:0005737">
    <property type="term" value="C:cytoplasm"/>
    <property type="evidence" value="ECO:0007669"/>
    <property type="project" value="TreeGrafter"/>
</dbReference>
<evidence type="ECO:0000256" key="4">
    <source>
        <dbReference type="ARBA" id="ARBA00023157"/>
    </source>
</evidence>
<dbReference type="AlphaFoldDB" id="A0A7J7HSE1"/>
<accession>A0A7J7HSE1</accession>
<dbReference type="PROSITE" id="PS51352">
    <property type="entry name" value="THIOREDOXIN_2"/>
    <property type="match status" value="1"/>
</dbReference>
<comment type="caution">
    <text evidence="8">The sequence shown here is derived from an EMBL/GenBank/DDBJ whole genome shotgun (WGS) entry which is preliminary data.</text>
</comment>
<dbReference type="CDD" id="cd02947">
    <property type="entry name" value="TRX_family"/>
    <property type="match status" value="1"/>
</dbReference>
<organism evidence="8 9">
    <name type="scientific">Camellia sinensis</name>
    <name type="common">Tea plant</name>
    <name type="synonym">Thea sinensis</name>
    <dbReference type="NCBI Taxonomy" id="4442"/>
    <lineage>
        <taxon>Eukaryota</taxon>
        <taxon>Viridiplantae</taxon>
        <taxon>Streptophyta</taxon>
        <taxon>Embryophyta</taxon>
        <taxon>Tracheophyta</taxon>
        <taxon>Spermatophyta</taxon>
        <taxon>Magnoliopsida</taxon>
        <taxon>eudicotyledons</taxon>
        <taxon>Gunneridae</taxon>
        <taxon>Pentapetalae</taxon>
        <taxon>asterids</taxon>
        <taxon>Ericales</taxon>
        <taxon>Theaceae</taxon>
        <taxon>Camellia</taxon>
    </lineage>
</organism>
<keyword evidence="4" id="KW-1015">Disulfide bond</keyword>
<gene>
    <name evidence="8" type="ORF">HYC85_007997</name>
</gene>
<feature type="domain" description="Thioredoxin" evidence="7">
    <location>
        <begin position="35"/>
        <end position="180"/>
    </location>
</feature>
<dbReference type="FunFam" id="3.40.30.10:FF:000001">
    <property type="entry name" value="Thioredoxin"/>
    <property type="match status" value="1"/>
</dbReference>
<dbReference type="GO" id="GO:0008047">
    <property type="term" value="F:enzyme activator activity"/>
    <property type="evidence" value="ECO:0007669"/>
    <property type="project" value="UniProtKB-ARBA"/>
</dbReference>
<evidence type="ECO:0000256" key="1">
    <source>
        <dbReference type="ARBA" id="ARBA00022448"/>
    </source>
</evidence>